<protein>
    <submittedName>
        <fullName evidence="4">TetR/AcrR family transcriptional regulator</fullName>
    </submittedName>
</protein>
<dbReference type="SUPFAM" id="SSF48498">
    <property type="entry name" value="Tetracyclin repressor-like, C-terminal domain"/>
    <property type="match status" value="1"/>
</dbReference>
<dbReference type="InterPro" id="IPR050624">
    <property type="entry name" value="HTH-type_Tx_Regulator"/>
</dbReference>
<dbReference type="InterPro" id="IPR009057">
    <property type="entry name" value="Homeodomain-like_sf"/>
</dbReference>
<proteinExistence type="predicted"/>
<dbReference type="InterPro" id="IPR001647">
    <property type="entry name" value="HTH_TetR"/>
</dbReference>
<dbReference type="PANTHER" id="PTHR43479:SF11">
    <property type="entry name" value="ACREF_ENVCD OPERON REPRESSOR-RELATED"/>
    <property type="match status" value="1"/>
</dbReference>
<feature type="DNA-binding region" description="H-T-H motif" evidence="2">
    <location>
        <begin position="38"/>
        <end position="57"/>
    </location>
</feature>
<dbReference type="AlphaFoldDB" id="A0A9D0YTF8"/>
<evidence type="ECO:0000259" key="3">
    <source>
        <dbReference type="PROSITE" id="PS50977"/>
    </source>
</evidence>
<name>A0A9D0YTF8_9FIRM</name>
<dbReference type="InterPro" id="IPR036271">
    <property type="entry name" value="Tet_transcr_reg_TetR-rel_C_sf"/>
</dbReference>
<evidence type="ECO:0000313" key="5">
    <source>
        <dbReference type="Proteomes" id="UP000886879"/>
    </source>
</evidence>
<keyword evidence="1 2" id="KW-0238">DNA-binding</keyword>
<reference evidence="4" key="2">
    <citation type="journal article" date="2021" name="PeerJ">
        <title>Extensive microbial diversity within the chicken gut microbiome revealed by metagenomics and culture.</title>
        <authorList>
            <person name="Gilroy R."/>
            <person name="Ravi A."/>
            <person name="Getino M."/>
            <person name="Pursley I."/>
            <person name="Horton D.L."/>
            <person name="Alikhan N.F."/>
            <person name="Baker D."/>
            <person name="Gharbi K."/>
            <person name="Hall N."/>
            <person name="Watson M."/>
            <person name="Adriaenssens E.M."/>
            <person name="Foster-Nyarko E."/>
            <person name="Jarju S."/>
            <person name="Secka A."/>
            <person name="Antonio M."/>
            <person name="Oren A."/>
            <person name="Chaudhuri R.R."/>
            <person name="La Ragione R."/>
            <person name="Hildebrand F."/>
            <person name="Pallen M.J."/>
        </authorList>
    </citation>
    <scope>NUCLEOTIDE SEQUENCE</scope>
    <source>
        <strain evidence="4">ChiGjej2B2-12916</strain>
    </source>
</reference>
<gene>
    <name evidence="4" type="ORF">IAD31_08345</name>
</gene>
<evidence type="ECO:0000256" key="2">
    <source>
        <dbReference type="PROSITE-ProRule" id="PRU00335"/>
    </source>
</evidence>
<comment type="caution">
    <text evidence="4">The sequence shown here is derived from an EMBL/GenBank/DDBJ whole genome shotgun (WGS) entry which is preliminary data.</text>
</comment>
<evidence type="ECO:0000313" key="4">
    <source>
        <dbReference type="EMBL" id="HIQ61583.1"/>
    </source>
</evidence>
<accession>A0A9D0YTF8</accession>
<dbReference type="SUPFAM" id="SSF46689">
    <property type="entry name" value="Homeodomain-like"/>
    <property type="match status" value="1"/>
</dbReference>
<dbReference type="Proteomes" id="UP000886879">
    <property type="component" value="Unassembled WGS sequence"/>
</dbReference>
<dbReference type="Pfam" id="PF00440">
    <property type="entry name" value="TetR_N"/>
    <property type="match status" value="1"/>
</dbReference>
<dbReference type="PANTHER" id="PTHR43479">
    <property type="entry name" value="ACREF/ENVCD OPERON REPRESSOR-RELATED"/>
    <property type="match status" value="1"/>
</dbReference>
<dbReference type="GO" id="GO:0003677">
    <property type="term" value="F:DNA binding"/>
    <property type="evidence" value="ECO:0007669"/>
    <property type="project" value="UniProtKB-UniRule"/>
</dbReference>
<dbReference type="PROSITE" id="PS50977">
    <property type="entry name" value="HTH_TETR_2"/>
    <property type="match status" value="1"/>
</dbReference>
<reference evidence="4" key="1">
    <citation type="submission" date="2020-10" db="EMBL/GenBank/DDBJ databases">
        <authorList>
            <person name="Gilroy R."/>
        </authorList>
    </citation>
    <scope>NUCLEOTIDE SEQUENCE</scope>
    <source>
        <strain evidence="4">ChiGjej2B2-12916</strain>
    </source>
</reference>
<feature type="domain" description="HTH tetR-type" evidence="3">
    <location>
        <begin position="15"/>
        <end position="75"/>
    </location>
</feature>
<organism evidence="4 5">
    <name type="scientific">Candidatus Enterenecus faecium</name>
    <dbReference type="NCBI Taxonomy" id="2840780"/>
    <lineage>
        <taxon>Bacteria</taxon>
        <taxon>Bacillati</taxon>
        <taxon>Bacillota</taxon>
        <taxon>Clostridia</taxon>
        <taxon>Eubacteriales</taxon>
        <taxon>Candidatus Enterenecus</taxon>
    </lineage>
</organism>
<dbReference type="PRINTS" id="PR00455">
    <property type="entry name" value="HTHTETR"/>
</dbReference>
<sequence length="197" mass="22764">MDKEHTQGTSSPKSEATKQLLSEISYQLFKERGFAQVGVRDIAAKAGMTTGAFYYYFKSKADILNHHAKMRARWLFHQVPGMLEGLSPLEKIRQFLGSYLCEVFLDEGWELCESRMFSRYYDKRESSGLASTVRLYCEEAKEQGLLIPDCDVDQMASDLVLACRGVEYDWCLRHGGYDIHQRMFRLVDMVLSHYKKS</sequence>
<dbReference type="Gene3D" id="1.10.357.10">
    <property type="entry name" value="Tetracycline Repressor, domain 2"/>
    <property type="match status" value="1"/>
</dbReference>
<dbReference type="EMBL" id="DVFO01000090">
    <property type="protein sequence ID" value="HIQ61583.1"/>
    <property type="molecule type" value="Genomic_DNA"/>
</dbReference>
<evidence type="ECO:0000256" key="1">
    <source>
        <dbReference type="ARBA" id="ARBA00023125"/>
    </source>
</evidence>